<evidence type="ECO:0000313" key="8">
    <source>
        <dbReference type="Proteomes" id="UP000301870"/>
    </source>
</evidence>
<dbReference type="OrthoDB" id="4473401at2759"/>
<dbReference type="PANTHER" id="PTHR47247">
    <property type="entry name" value="KUNITZ-TYPE PROTEASE INHIBITOR 2"/>
    <property type="match status" value="1"/>
</dbReference>
<dbReference type="PANTHER" id="PTHR47247:SF1">
    <property type="entry name" value="KUNITZ-TYPE PROTEASE INHIBITOR 2"/>
    <property type="match status" value="1"/>
</dbReference>
<dbReference type="RefSeq" id="XP_022817290.1">
    <property type="nucleotide sequence ID" value="XM_022961522.1"/>
</dbReference>
<feature type="chain" id="PRO_5039895924" evidence="6">
    <location>
        <begin position="20"/>
        <end position="82"/>
    </location>
</feature>
<gene>
    <name evidence="9" type="primary">LOC111350090</name>
</gene>
<dbReference type="CDD" id="cd00109">
    <property type="entry name" value="Kunitz-type"/>
    <property type="match status" value="1"/>
</dbReference>
<dbReference type="Gene3D" id="4.10.410.10">
    <property type="entry name" value="Pancreatic trypsin inhibitor Kunitz domain"/>
    <property type="match status" value="1"/>
</dbReference>
<dbReference type="InterPro" id="IPR002223">
    <property type="entry name" value="Kunitz_BPTI"/>
</dbReference>
<evidence type="ECO:0000256" key="1">
    <source>
        <dbReference type="ARBA" id="ARBA00022690"/>
    </source>
</evidence>
<evidence type="ECO:0000256" key="5">
    <source>
        <dbReference type="ARBA" id="ARBA00093388"/>
    </source>
</evidence>
<keyword evidence="1" id="KW-0646">Protease inhibitor</keyword>
<dbReference type="KEGG" id="sliu:111350090"/>
<keyword evidence="8" id="KW-1185">Reference proteome</keyword>
<feature type="domain" description="BPTI/Kunitz inhibitor" evidence="7">
    <location>
        <begin position="31"/>
        <end position="81"/>
    </location>
</feature>
<dbReference type="GO" id="GO:0004867">
    <property type="term" value="F:serine-type endopeptidase inhibitor activity"/>
    <property type="evidence" value="ECO:0007669"/>
    <property type="project" value="UniProtKB-KW"/>
</dbReference>
<comment type="similarity">
    <text evidence="4">Belongs to the venom Kunitz-type family. 01 (intermediate) subfamily.</text>
</comment>
<dbReference type="PROSITE" id="PS50279">
    <property type="entry name" value="BPTI_KUNITZ_2"/>
    <property type="match status" value="1"/>
</dbReference>
<evidence type="ECO:0000256" key="2">
    <source>
        <dbReference type="ARBA" id="ARBA00022900"/>
    </source>
</evidence>
<dbReference type="InterPro" id="IPR020901">
    <property type="entry name" value="Prtase_inh_Kunz-CS"/>
</dbReference>
<evidence type="ECO:0000313" key="9">
    <source>
        <dbReference type="RefSeq" id="XP_022817290.1"/>
    </source>
</evidence>
<proteinExistence type="inferred from homology"/>
<sequence>MKFLCLLIIVALGIQYIFAAAATNRPKNKACSDPIYTGMCFAAIIRYAYNVTSRDCVSFTYGGCQANRNNFLTKQECRATCL</sequence>
<organism evidence="8 9">
    <name type="scientific">Spodoptera litura</name>
    <name type="common">Asian cotton leafworm</name>
    <dbReference type="NCBI Taxonomy" id="69820"/>
    <lineage>
        <taxon>Eukaryota</taxon>
        <taxon>Metazoa</taxon>
        <taxon>Ecdysozoa</taxon>
        <taxon>Arthropoda</taxon>
        <taxon>Hexapoda</taxon>
        <taxon>Insecta</taxon>
        <taxon>Pterygota</taxon>
        <taxon>Neoptera</taxon>
        <taxon>Endopterygota</taxon>
        <taxon>Lepidoptera</taxon>
        <taxon>Glossata</taxon>
        <taxon>Ditrysia</taxon>
        <taxon>Noctuoidea</taxon>
        <taxon>Noctuidae</taxon>
        <taxon>Amphipyrinae</taxon>
        <taxon>Spodoptera</taxon>
    </lineage>
</organism>
<dbReference type="SMART" id="SM00131">
    <property type="entry name" value="KU"/>
    <property type="match status" value="1"/>
</dbReference>
<evidence type="ECO:0000256" key="3">
    <source>
        <dbReference type="ARBA" id="ARBA00023157"/>
    </source>
</evidence>
<dbReference type="AlphaFoldDB" id="A0A9J7ILH9"/>
<reference evidence="9" key="1">
    <citation type="submission" date="2025-08" db="UniProtKB">
        <authorList>
            <consortium name="RefSeq"/>
        </authorList>
    </citation>
    <scope>IDENTIFICATION</scope>
    <source>
        <strain evidence="9">Ishihara</strain>
        <tissue evidence="9">Whole body</tissue>
    </source>
</reference>
<evidence type="ECO:0000259" key="7">
    <source>
        <dbReference type="PROSITE" id="PS50279"/>
    </source>
</evidence>
<feature type="signal peptide" evidence="6">
    <location>
        <begin position="1"/>
        <end position="19"/>
    </location>
</feature>
<dbReference type="SUPFAM" id="SSF57362">
    <property type="entry name" value="BPTI-like"/>
    <property type="match status" value="1"/>
</dbReference>
<comment type="function">
    <text evidence="5">Serine protease inhibitor that inhibits trypsin at a molar ratio of 1:1.</text>
</comment>
<name>A0A9J7ILH9_SPOLT</name>
<keyword evidence="3" id="KW-1015">Disulfide bond</keyword>
<protein>
    <submittedName>
        <fullName evidence="9">Trypsin inhibitor-like</fullName>
    </submittedName>
</protein>
<dbReference type="PRINTS" id="PR00759">
    <property type="entry name" value="BASICPTASE"/>
</dbReference>
<dbReference type="InterPro" id="IPR036880">
    <property type="entry name" value="Kunitz_BPTI_sf"/>
</dbReference>
<accession>A0A9J7ILH9</accession>
<evidence type="ECO:0000256" key="6">
    <source>
        <dbReference type="SAM" id="SignalP"/>
    </source>
</evidence>
<keyword evidence="6" id="KW-0732">Signal</keyword>
<keyword evidence="2" id="KW-0722">Serine protease inhibitor</keyword>
<dbReference type="GeneID" id="111350090"/>
<dbReference type="PROSITE" id="PS00280">
    <property type="entry name" value="BPTI_KUNITZ_1"/>
    <property type="match status" value="1"/>
</dbReference>
<evidence type="ECO:0000256" key="4">
    <source>
        <dbReference type="ARBA" id="ARBA00049646"/>
    </source>
</evidence>
<dbReference type="Proteomes" id="UP000301870">
    <property type="component" value="Chromosome 10"/>
</dbReference>
<dbReference type="Pfam" id="PF00014">
    <property type="entry name" value="Kunitz_BPTI"/>
    <property type="match status" value="1"/>
</dbReference>